<reference evidence="1" key="2">
    <citation type="submission" date="2022-06" db="UniProtKB">
        <authorList>
            <consortium name="EnsemblMetazoa"/>
        </authorList>
    </citation>
    <scope>IDENTIFICATION</scope>
    <source>
        <strain evidence="1">DF5081</strain>
    </source>
</reference>
<evidence type="ECO:0000313" key="2">
    <source>
        <dbReference type="Proteomes" id="UP000005237"/>
    </source>
</evidence>
<reference evidence="2" key="1">
    <citation type="submission" date="2010-08" db="EMBL/GenBank/DDBJ databases">
        <authorList>
            <consortium name="Caenorhabditis japonica Sequencing Consortium"/>
            <person name="Wilson R.K."/>
        </authorList>
    </citation>
    <scope>NUCLEOTIDE SEQUENCE [LARGE SCALE GENOMIC DNA]</scope>
    <source>
        <strain evidence="2">DF5081</strain>
    </source>
</reference>
<dbReference type="AlphaFoldDB" id="A0A8R1ICR6"/>
<accession>A0A8R1ICR6</accession>
<keyword evidence="2" id="KW-1185">Reference proteome</keyword>
<dbReference type="EnsemblMetazoa" id="CJA23870.1">
    <property type="protein sequence ID" value="CJA23870.1"/>
    <property type="gene ID" value="WBGene00179442"/>
</dbReference>
<protein>
    <submittedName>
        <fullName evidence="1">Uncharacterized protein</fullName>
    </submittedName>
</protein>
<dbReference type="Proteomes" id="UP000005237">
    <property type="component" value="Unassembled WGS sequence"/>
</dbReference>
<proteinExistence type="predicted"/>
<evidence type="ECO:0000313" key="1">
    <source>
        <dbReference type="EnsemblMetazoa" id="CJA23870.1"/>
    </source>
</evidence>
<sequence length="85" mass="10298">MKKTYPKSLEPKDPGPIEYWPKYFHSGMTREESIEDDEESEETFENDDDLEQGQFFYDDVLQQWDDSQVFPKTQHLKKVQYVSWL</sequence>
<name>A0A8R1ICR6_CAEJA</name>
<organism evidence="1 2">
    <name type="scientific">Caenorhabditis japonica</name>
    <dbReference type="NCBI Taxonomy" id="281687"/>
    <lineage>
        <taxon>Eukaryota</taxon>
        <taxon>Metazoa</taxon>
        <taxon>Ecdysozoa</taxon>
        <taxon>Nematoda</taxon>
        <taxon>Chromadorea</taxon>
        <taxon>Rhabditida</taxon>
        <taxon>Rhabditina</taxon>
        <taxon>Rhabditomorpha</taxon>
        <taxon>Rhabditoidea</taxon>
        <taxon>Rhabditidae</taxon>
        <taxon>Peloderinae</taxon>
        <taxon>Caenorhabditis</taxon>
    </lineage>
</organism>